<dbReference type="SMART" id="SM00382">
    <property type="entry name" value="AAA"/>
    <property type="match status" value="1"/>
</dbReference>
<accession>A0A0C5VN52</accession>
<feature type="domain" description="ABC transporter" evidence="4">
    <location>
        <begin position="29"/>
        <end position="266"/>
    </location>
</feature>
<dbReference type="GO" id="GO:0005524">
    <property type="term" value="F:ATP binding"/>
    <property type="evidence" value="ECO:0007669"/>
    <property type="project" value="UniProtKB-KW"/>
</dbReference>
<dbReference type="InterPro" id="IPR017871">
    <property type="entry name" value="ABC_transporter-like_CS"/>
</dbReference>
<dbReference type="Proteomes" id="UP000032266">
    <property type="component" value="Chromosome"/>
</dbReference>
<evidence type="ECO:0000313" key="6">
    <source>
        <dbReference type="Proteomes" id="UP000032266"/>
    </source>
</evidence>
<keyword evidence="6" id="KW-1185">Reference proteome</keyword>
<organism evidence="5 6">
    <name type="scientific">Gynuella sunshinyii YC6258</name>
    <dbReference type="NCBI Taxonomy" id="1445510"/>
    <lineage>
        <taxon>Bacteria</taxon>
        <taxon>Pseudomonadati</taxon>
        <taxon>Pseudomonadota</taxon>
        <taxon>Gammaproteobacteria</taxon>
        <taxon>Oceanospirillales</taxon>
        <taxon>Saccharospirillaceae</taxon>
        <taxon>Gynuella</taxon>
    </lineage>
</organism>
<proteinExistence type="predicted"/>
<keyword evidence="3" id="KW-0067">ATP-binding</keyword>
<protein>
    <submittedName>
        <fullName evidence="5">ABC-type nitrate/sulfonate/bicarbonate transport system, ATPase component</fullName>
    </submittedName>
</protein>
<name>A0A0C5VN52_9GAMM</name>
<dbReference type="KEGG" id="gsn:YC6258_03695"/>
<dbReference type="PANTHER" id="PTHR42781">
    <property type="entry name" value="SPERMIDINE/PUTRESCINE IMPORT ATP-BINDING PROTEIN POTA"/>
    <property type="match status" value="1"/>
</dbReference>
<gene>
    <name evidence="5" type="ORF">YC6258_03695</name>
</gene>
<dbReference type="AlphaFoldDB" id="A0A0C5VN52"/>
<dbReference type="HOGENOM" id="CLU_000604_1_22_6"/>
<keyword evidence="1" id="KW-0813">Transport</keyword>
<dbReference type="InterPro" id="IPR003439">
    <property type="entry name" value="ABC_transporter-like_ATP-bd"/>
</dbReference>
<dbReference type="InterPro" id="IPR003593">
    <property type="entry name" value="AAA+_ATPase"/>
</dbReference>
<keyword evidence="2" id="KW-0547">Nucleotide-binding</keyword>
<dbReference type="PROSITE" id="PS50893">
    <property type="entry name" value="ABC_TRANSPORTER_2"/>
    <property type="match status" value="1"/>
</dbReference>
<dbReference type="EMBL" id="CP007142">
    <property type="protein sequence ID" value="AJQ95731.1"/>
    <property type="molecule type" value="Genomic_DNA"/>
</dbReference>
<dbReference type="OrthoDB" id="9802264at2"/>
<evidence type="ECO:0000259" key="4">
    <source>
        <dbReference type="PROSITE" id="PS50893"/>
    </source>
</evidence>
<dbReference type="PANTHER" id="PTHR42781:SF8">
    <property type="entry name" value="BICARBONATE TRANSPORT ATP-BINDING PROTEIN CMPC"/>
    <property type="match status" value="1"/>
</dbReference>
<dbReference type="PROSITE" id="PS00211">
    <property type="entry name" value="ABC_TRANSPORTER_1"/>
    <property type="match status" value="1"/>
</dbReference>
<dbReference type="Pfam" id="PF00005">
    <property type="entry name" value="ABC_tran"/>
    <property type="match status" value="1"/>
</dbReference>
<evidence type="ECO:0000256" key="2">
    <source>
        <dbReference type="ARBA" id="ARBA00022741"/>
    </source>
</evidence>
<sequence>MNRSIHADSDIADGRQKSIGSKKTATPIIQAANIGKSYGHDIILERVNVTVQEGEFITLVGASGCGKSTFLKMILGIESATRGELLLDGKPIPNEPGSDRGIVFQQYSVFPHMTVLENVIAAKGFQKSSITGYLFGKQKKAARQEATDMLEQVGLGHALNRYPHELSGGMRQRLAIAQALICKPRILLLDEPFGALDPGIRADMHALVLSLWRQHELTIFMVTHDLKEGFYLGTRLWVFDKLRHDPHAPNAYGASITYDLPVGHMPAPLYDEIDQRIRPLPNADQNAKDHS</sequence>
<evidence type="ECO:0000256" key="1">
    <source>
        <dbReference type="ARBA" id="ARBA00022448"/>
    </source>
</evidence>
<dbReference type="InterPro" id="IPR050093">
    <property type="entry name" value="ABC_SmlMolc_Importer"/>
</dbReference>
<evidence type="ECO:0000256" key="3">
    <source>
        <dbReference type="ARBA" id="ARBA00022840"/>
    </source>
</evidence>
<dbReference type="Gene3D" id="3.40.50.300">
    <property type="entry name" value="P-loop containing nucleotide triphosphate hydrolases"/>
    <property type="match status" value="1"/>
</dbReference>
<dbReference type="PATRIC" id="fig|1445510.3.peg.3668"/>
<evidence type="ECO:0000313" key="5">
    <source>
        <dbReference type="EMBL" id="AJQ95731.1"/>
    </source>
</evidence>
<dbReference type="CDD" id="cd03293">
    <property type="entry name" value="ABC_NrtD_SsuB_transporters"/>
    <property type="match status" value="1"/>
</dbReference>
<dbReference type="STRING" id="1445510.YC6258_03695"/>
<dbReference type="SUPFAM" id="SSF52540">
    <property type="entry name" value="P-loop containing nucleoside triphosphate hydrolases"/>
    <property type="match status" value="1"/>
</dbReference>
<dbReference type="RefSeq" id="WP_082070760.1">
    <property type="nucleotide sequence ID" value="NZ_CP007142.1"/>
</dbReference>
<dbReference type="InterPro" id="IPR027417">
    <property type="entry name" value="P-loop_NTPase"/>
</dbReference>
<reference evidence="5 6" key="1">
    <citation type="submission" date="2014-01" db="EMBL/GenBank/DDBJ databases">
        <title>Full genme sequencing of cellulolytic bacterium Gynuella sunshinyii YC6258T gen. nov., sp. nov.</title>
        <authorList>
            <person name="Khan H."/>
            <person name="Chung E.J."/>
            <person name="Chung Y.R."/>
        </authorList>
    </citation>
    <scope>NUCLEOTIDE SEQUENCE [LARGE SCALE GENOMIC DNA]</scope>
    <source>
        <strain evidence="5 6">YC6258</strain>
    </source>
</reference>
<dbReference type="GO" id="GO:0016887">
    <property type="term" value="F:ATP hydrolysis activity"/>
    <property type="evidence" value="ECO:0007669"/>
    <property type="project" value="InterPro"/>
</dbReference>